<protein>
    <submittedName>
        <fullName evidence="2">Hypothetical conserved protein</fullName>
    </submittedName>
</protein>
<keyword evidence="1" id="KW-0812">Transmembrane</keyword>
<evidence type="ECO:0000313" key="2">
    <source>
        <dbReference type="EMBL" id="BAW79871.1"/>
    </source>
</evidence>
<keyword evidence="1" id="KW-1133">Transmembrane helix</keyword>
<keyword evidence="1" id="KW-0472">Membrane</keyword>
<proteinExistence type="predicted"/>
<name>A0A1Q2SL51_9GAMM</name>
<dbReference type="KEGG" id="ntt:TAO_0501"/>
<feature type="transmembrane region" description="Helical" evidence="1">
    <location>
        <begin position="100"/>
        <end position="120"/>
    </location>
</feature>
<sequence>MGDMAVLITLARVVLIKDTVPKGSSRQYYKPRILITRMIEEIYTAFKEAGISDERAKSVAKALTNSGDEFDDPDLEWEIAYRRFNEINKWVKKIKDTQTLLQWLVGFNLVLTMVTLFLLLRGG</sequence>
<accession>A0A1Q2SL51</accession>
<keyword evidence="3" id="KW-1185">Reference proteome</keyword>
<dbReference type="Proteomes" id="UP000243679">
    <property type="component" value="Chromosome"/>
</dbReference>
<evidence type="ECO:0000256" key="1">
    <source>
        <dbReference type="SAM" id="Phobius"/>
    </source>
</evidence>
<dbReference type="EMBL" id="AP014836">
    <property type="protein sequence ID" value="BAW79871.1"/>
    <property type="molecule type" value="Genomic_DNA"/>
</dbReference>
<gene>
    <name evidence="2" type="ORF">TAO_0501</name>
</gene>
<dbReference type="AlphaFoldDB" id="A0A1Q2SL51"/>
<reference evidence="2 3" key="1">
    <citation type="journal article" date="2017" name="ISME J.">
        <title>An acid-tolerant ammonia-oxidizing ?-proteobacterium from soil.</title>
        <authorList>
            <person name="Hayatsu M."/>
            <person name="Tago K."/>
            <person name="Uchiyama I."/>
            <person name="Toyoda A."/>
            <person name="Wang Y."/>
            <person name="Shimomura Y."/>
            <person name="Okubo T."/>
            <person name="Kurisu F."/>
            <person name="Hirono Y."/>
            <person name="Nonaka K."/>
            <person name="Akiyama H."/>
            <person name="Itoh T."/>
            <person name="Takami H."/>
        </authorList>
    </citation>
    <scope>NUCLEOTIDE SEQUENCE [LARGE SCALE GENOMIC DNA]</scope>
    <source>
        <strain evidence="2 3">TAO100</strain>
    </source>
</reference>
<evidence type="ECO:0000313" key="3">
    <source>
        <dbReference type="Proteomes" id="UP000243679"/>
    </source>
</evidence>
<organism evidence="2 3">
    <name type="scientific">Candidatus Nitrosoglobus terrae</name>
    <dbReference type="NCBI Taxonomy" id="1630141"/>
    <lineage>
        <taxon>Bacteria</taxon>
        <taxon>Pseudomonadati</taxon>
        <taxon>Pseudomonadota</taxon>
        <taxon>Gammaproteobacteria</taxon>
        <taxon>Chromatiales</taxon>
        <taxon>Chromatiaceae</taxon>
        <taxon>Candidatus Nitrosoglobus</taxon>
    </lineage>
</organism>